<evidence type="ECO:0000313" key="4">
    <source>
        <dbReference type="Proteomes" id="UP000272136"/>
    </source>
</evidence>
<accession>A0AAP9GC10</accession>
<reference evidence="2 4" key="2">
    <citation type="submission" date="2018-10" db="EMBL/GenBank/DDBJ databases">
        <title>Whole Genome of Vibrio owensii strain 170502, isolated from Acute Hepatopancreatic Necrosis Disease (AHPND) shrimp.</title>
        <authorList>
            <person name="Yan M."/>
            <person name="Wang X."/>
            <person name="Wang Y."/>
        </authorList>
    </citation>
    <scope>NUCLEOTIDE SEQUENCE [LARGE SCALE GENOMIC DNA]</scope>
    <source>
        <strain evidence="2 4">1700302</strain>
    </source>
</reference>
<sequence>MKNLIVLLLVFVSLPSFSQNIDEDYVIADMALARVNFMAYSHICTQKIENIELLKIPRKFYAAVIYDRIDESMDVITRRIKWKSRGESQLESRILKENDKIREYSLFYALLATDRLSDKVLMNLPHNTKSTLTPSRCESEAHIIKRRIDFVLQHDMDI</sequence>
<keyword evidence="4" id="KW-1185">Reference proteome</keyword>
<reference evidence="3 5" key="1">
    <citation type="journal article" date="2015" name="Genome Announc.">
        <title>Draft Genome Sequence of Vibrio owensii Strain SH-14, Which Causes Shrimp Acute Hepatopancreatic Necrosis Disease.</title>
        <authorList>
            <person name="Liu L."/>
            <person name="Xiao J."/>
            <person name="Xia X."/>
            <person name="Pan Y."/>
            <person name="Yan S."/>
            <person name="Wang Y."/>
        </authorList>
    </citation>
    <scope>NUCLEOTIDE SEQUENCE [LARGE SCALE GENOMIC DNA]</scope>
    <source>
        <strain evidence="3 5">SH14</strain>
    </source>
</reference>
<feature type="signal peptide" evidence="1">
    <location>
        <begin position="1"/>
        <end position="18"/>
    </location>
</feature>
<feature type="chain" id="PRO_5043056343" evidence="1">
    <location>
        <begin position="19"/>
        <end position="158"/>
    </location>
</feature>
<proteinExistence type="predicted"/>
<protein>
    <submittedName>
        <fullName evidence="3">Uncharacterized protein</fullName>
    </submittedName>
</protein>
<keyword evidence="1" id="KW-0732">Signal</keyword>
<evidence type="ECO:0000313" key="2">
    <source>
        <dbReference type="EMBL" id="AYO18077.1"/>
    </source>
</evidence>
<dbReference type="RefSeq" id="WP_054824836.1">
    <property type="nucleotide sequence ID" value="NZ_CP033138.1"/>
</dbReference>
<evidence type="ECO:0000313" key="5">
    <source>
        <dbReference type="Proteomes" id="UP000390336"/>
    </source>
</evidence>
<evidence type="ECO:0000256" key="1">
    <source>
        <dbReference type="SAM" id="SignalP"/>
    </source>
</evidence>
<dbReference type="Proteomes" id="UP000390336">
    <property type="component" value="Chromosome 1"/>
</dbReference>
<reference evidence="3" key="3">
    <citation type="submission" date="2019-11" db="EMBL/GenBank/DDBJ databases">
        <title>Complete genome sequence of Vibrio owensii SH-14 isolated from shrimp with acute hepatopancreatic necrosis diease.</title>
        <authorList>
            <person name="Liang X."/>
            <person name="Wang Y."/>
        </authorList>
    </citation>
    <scope>NUCLEOTIDE SEQUENCE</scope>
    <source>
        <strain evidence="3">SH14</strain>
    </source>
</reference>
<dbReference type="AlphaFoldDB" id="A0AAP9GC10"/>
<dbReference type="EMBL" id="CP033138">
    <property type="protein sequence ID" value="AYO18077.1"/>
    <property type="molecule type" value="Genomic_DNA"/>
</dbReference>
<gene>
    <name evidence="3" type="ORF">APZ19_09355</name>
    <name evidence="2" type="ORF">D0812_27445</name>
</gene>
<organism evidence="3 5">
    <name type="scientific">Vibrio owensii</name>
    <dbReference type="NCBI Taxonomy" id="696485"/>
    <lineage>
        <taxon>Bacteria</taxon>
        <taxon>Pseudomonadati</taxon>
        <taxon>Pseudomonadota</taxon>
        <taxon>Gammaproteobacteria</taxon>
        <taxon>Vibrionales</taxon>
        <taxon>Vibrionaceae</taxon>
        <taxon>Vibrio</taxon>
    </lineage>
</organism>
<dbReference type="Proteomes" id="UP000272136">
    <property type="component" value="Chromosome 2"/>
</dbReference>
<dbReference type="EMBL" id="CP045859">
    <property type="protein sequence ID" value="QGH47280.1"/>
    <property type="molecule type" value="Genomic_DNA"/>
</dbReference>
<evidence type="ECO:0000313" key="3">
    <source>
        <dbReference type="EMBL" id="QGH47280.1"/>
    </source>
</evidence>
<name>A0AAP9GC10_9VIBR</name>